<evidence type="ECO:0000256" key="5">
    <source>
        <dbReference type="ARBA" id="ARBA00022777"/>
    </source>
</evidence>
<dbReference type="Gene3D" id="3.30.200.20">
    <property type="entry name" value="Phosphorylase Kinase, domain 1"/>
    <property type="match status" value="2"/>
</dbReference>
<evidence type="ECO:0000313" key="14">
    <source>
        <dbReference type="WBParaSite" id="maker-uti_cns_0011312-snap-gene-0.2-mRNA-1"/>
    </source>
</evidence>
<proteinExistence type="predicted"/>
<keyword evidence="5" id="KW-0418">Kinase</keyword>
<feature type="binding site" evidence="9">
    <location>
        <position position="1484"/>
    </location>
    <ligand>
        <name>ATP</name>
        <dbReference type="ChEBI" id="CHEBI:30616"/>
    </ligand>
</feature>
<keyword evidence="13" id="KW-1185">Reference proteome</keyword>
<dbReference type="InterPro" id="IPR045216">
    <property type="entry name" value="CK2_alpha"/>
</dbReference>
<evidence type="ECO:0000256" key="2">
    <source>
        <dbReference type="ARBA" id="ARBA00022527"/>
    </source>
</evidence>
<feature type="domain" description="WSC" evidence="12">
    <location>
        <begin position="1"/>
        <end position="99"/>
    </location>
</feature>
<dbReference type="InterPro" id="IPR011009">
    <property type="entry name" value="Kinase-like_dom_sf"/>
</dbReference>
<evidence type="ECO:0000259" key="12">
    <source>
        <dbReference type="PROSITE" id="PS51212"/>
    </source>
</evidence>
<organism evidence="13 14">
    <name type="scientific">Macrostomum lignano</name>
    <dbReference type="NCBI Taxonomy" id="282301"/>
    <lineage>
        <taxon>Eukaryota</taxon>
        <taxon>Metazoa</taxon>
        <taxon>Spiralia</taxon>
        <taxon>Lophotrochozoa</taxon>
        <taxon>Platyhelminthes</taxon>
        <taxon>Rhabditophora</taxon>
        <taxon>Macrostomorpha</taxon>
        <taxon>Macrostomida</taxon>
        <taxon>Macrostomidae</taxon>
        <taxon>Macrostomum</taxon>
    </lineage>
</organism>
<evidence type="ECO:0000256" key="6">
    <source>
        <dbReference type="ARBA" id="ARBA00022840"/>
    </source>
</evidence>
<feature type="domain" description="Protein kinase" evidence="11">
    <location>
        <begin position="1455"/>
        <end position="1703"/>
    </location>
</feature>
<keyword evidence="2" id="KW-0723">Serine/threonine-protein kinase</keyword>
<feature type="region of interest" description="Disordered" evidence="10">
    <location>
        <begin position="704"/>
        <end position="723"/>
    </location>
</feature>
<dbReference type="InterPro" id="IPR017441">
    <property type="entry name" value="Protein_kinase_ATP_BS"/>
</dbReference>
<dbReference type="FunFam" id="3.30.200.20:FF:000088">
    <property type="entry name" value="Casein kinase II subunit alpha"/>
    <property type="match status" value="1"/>
</dbReference>
<dbReference type="Proteomes" id="UP000095280">
    <property type="component" value="Unplaced"/>
</dbReference>
<evidence type="ECO:0000256" key="7">
    <source>
        <dbReference type="ARBA" id="ARBA00047899"/>
    </source>
</evidence>
<evidence type="ECO:0000256" key="8">
    <source>
        <dbReference type="ARBA" id="ARBA00048679"/>
    </source>
</evidence>
<dbReference type="GO" id="GO:0005956">
    <property type="term" value="C:protein kinase CK2 complex"/>
    <property type="evidence" value="ECO:0007669"/>
    <property type="project" value="TreeGrafter"/>
</dbReference>
<evidence type="ECO:0000256" key="9">
    <source>
        <dbReference type="PROSITE-ProRule" id="PRU10141"/>
    </source>
</evidence>
<feature type="compositionally biased region" description="Low complexity" evidence="10">
    <location>
        <begin position="812"/>
        <end position="822"/>
    </location>
</feature>
<dbReference type="EC" id="2.7.11.1" evidence="1"/>
<feature type="compositionally biased region" description="Low complexity" evidence="10">
    <location>
        <begin position="843"/>
        <end position="856"/>
    </location>
</feature>
<dbReference type="InterPro" id="IPR002889">
    <property type="entry name" value="WSC_carb-bd"/>
</dbReference>
<feature type="compositionally biased region" description="Pro residues" evidence="10">
    <location>
        <begin position="857"/>
        <end position="870"/>
    </location>
</feature>
<accession>A0A1I8ICH0</accession>
<comment type="catalytic activity">
    <reaction evidence="8">
        <text>L-seryl-[protein] + ATP = O-phospho-L-seryl-[protein] + ADP + H(+)</text>
        <dbReference type="Rhea" id="RHEA:17989"/>
        <dbReference type="Rhea" id="RHEA-COMP:9863"/>
        <dbReference type="Rhea" id="RHEA-COMP:11604"/>
        <dbReference type="ChEBI" id="CHEBI:15378"/>
        <dbReference type="ChEBI" id="CHEBI:29999"/>
        <dbReference type="ChEBI" id="CHEBI:30616"/>
        <dbReference type="ChEBI" id="CHEBI:83421"/>
        <dbReference type="ChEBI" id="CHEBI:456216"/>
        <dbReference type="EC" id="2.7.11.1"/>
    </reaction>
</comment>
<comment type="catalytic activity">
    <reaction evidence="7">
        <text>L-threonyl-[protein] + ATP = O-phospho-L-threonyl-[protein] + ADP + H(+)</text>
        <dbReference type="Rhea" id="RHEA:46608"/>
        <dbReference type="Rhea" id="RHEA-COMP:11060"/>
        <dbReference type="Rhea" id="RHEA-COMP:11605"/>
        <dbReference type="ChEBI" id="CHEBI:15378"/>
        <dbReference type="ChEBI" id="CHEBI:30013"/>
        <dbReference type="ChEBI" id="CHEBI:30616"/>
        <dbReference type="ChEBI" id="CHEBI:61977"/>
        <dbReference type="ChEBI" id="CHEBI:456216"/>
        <dbReference type="EC" id="2.7.11.1"/>
    </reaction>
</comment>
<feature type="region of interest" description="Disordered" evidence="10">
    <location>
        <begin position="812"/>
        <end position="894"/>
    </location>
</feature>
<dbReference type="PROSITE" id="PS50011">
    <property type="entry name" value="PROTEIN_KINASE_DOM"/>
    <property type="match status" value="1"/>
</dbReference>
<dbReference type="InterPro" id="IPR000719">
    <property type="entry name" value="Prot_kinase_dom"/>
</dbReference>
<dbReference type="GO" id="GO:0051726">
    <property type="term" value="P:regulation of cell cycle"/>
    <property type="evidence" value="ECO:0007669"/>
    <property type="project" value="TreeGrafter"/>
</dbReference>
<dbReference type="Gene3D" id="1.10.510.10">
    <property type="entry name" value="Transferase(Phosphotransferase) domain 1"/>
    <property type="match status" value="1"/>
</dbReference>
<evidence type="ECO:0000259" key="11">
    <source>
        <dbReference type="PROSITE" id="PS50011"/>
    </source>
</evidence>
<keyword evidence="4 9" id="KW-0547">Nucleotide-binding</keyword>
<keyword evidence="3" id="KW-0808">Transferase</keyword>
<keyword evidence="6 9" id="KW-0067">ATP-binding</keyword>
<reference evidence="14" key="1">
    <citation type="submission" date="2016-11" db="UniProtKB">
        <authorList>
            <consortium name="WormBaseParasite"/>
        </authorList>
    </citation>
    <scope>IDENTIFICATION</scope>
</reference>
<dbReference type="PANTHER" id="PTHR24054:SF0">
    <property type="entry name" value="CASEIN KINASE II SUBUNIT ALPHA"/>
    <property type="match status" value="1"/>
</dbReference>
<dbReference type="SUPFAM" id="SSF56112">
    <property type="entry name" value="Protein kinase-like (PK-like)"/>
    <property type="match status" value="1"/>
</dbReference>
<protein>
    <recommendedName>
        <fullName evidence="1">non-specific serine/threonine protein kinase</fullName>
        <ecNumber evidence="1">2.7.11.1</ecNumber>
    </recommendedName>
</protein>
<dbReference type="GO" id="GO:0004674">
    <property type="term" value="F:protein serine/threonine kinase activity"/>
    <property type="evidence" value="ECO:0007669"/>
    <property type="project" value="UniProtKB-KW"/>
</dbReference>
<dbReference type="PROSITE" id="PS51212">
    <property type="entry name" value="WSC"/>
    <property type="match status" value="1"/>
</dbReference>
<dbReference type="InterPro" id="IPR008271">
    <property type="entry name" value="Ser/Thr_kinase_AS"/>
</dbReference>
<dbReference type="PROSITE" id="PS00108">
    <property type="entry name" value="PROTEIN_KINASE_ST"/>
    <property type="match status" value="1"/>
</dbReference>
<dbReference type="GO" id="GO:0005634">
    <property type="term" value="C:nucleus"/>
    <property type="evidence" value="ECO:0007669"/>
    <property type="project" value="TreeGrafter"/>
</dbReference>
<evidence type="ECO:0000256" key="1">
    <source>
        <dbReference type="ARBA" id="ARBA00012513"/>
    </source>
</evidence>
<dbReference type="CDD" id="cd14132">
    <property type="entry name" value="STKc_CK2_alpha"/>
    <property type="match status" value="1"/>
</dbReference>
<name>A0A1I8ICH0_9PLAT</name>
<dbReference type="GO" id="GO:0005524">
    <property type="term" value="F:ATP binding"/>
    <property type="evidence" value="ECO:0007669"/>
    <property type="project" value="UniProtKB-UniRule"/>
</dbReference>
<evidence type="ECO:0000256" key="4">
    <source>
        <dbReference type="ARBA" id="ARBA00022741"/>
    </source>
</evidence>
<dbReference type="Pfam" id="PF01822">
    <property type="entry name" value="WSC"/>
    <property type="match status" value="1"/>
</dbReference>
<dbReference type="PANTHER" id="PTHR24054">
    <property type="entry name" value="CASEIN KINASE II SUBUNIT ALPHA"/>
    <property type="match status" value="1"/>
</dbReference>
<evidence type="ECO:0000256" key="10">
    <source>
        <dbReference type="SAM" id="MobiDB-lite"/>
    </source>
</evidence>
<dbReference type="WBParaSite" id="maker-uti_cns_0011312-snap-gene-0.2-mRNA-1">
    <property type="protein sequence ID" value="maker-uti_cns_0011312-snap-gene-0.2-mRNA-1"/>
    <property type="gene ID" value="maker-uti_cns_0011312-snap-gene-0.2"/>
</dbReference>
<sequence>TAQLETSPDSKAGQASGRYMYSVSSSMVRLNHMTLKLCSEICAYENFEYFGIQISVECFCANSYGSLGQAADSDCNRNCGGNSAQVWGSDWRNSVYRQVYLRPVSLTRTAVNSLLSFQCSKYFTFADRVYLNVTSSSGPFYRTVKPVMGLNECLIRCHADCQAVLLHLDACHLLRFPVVPHELKAVAGEFAGQVPEERCAFCRSGSENAEHFICHFPVFTRARLIHLGPNPVPPTPESIPLLARYLRDFFPPLVRRTVHCRREQRVPLSDITSLEVIGRQGLGNGQSPPLPRCIRRTPLQLTCCNATWSANAESHGESHQRRCALDASMKLSTCDGKGSGLRRAGPVSSGIEEKLWSEDVLGKMIVRATTGPTDFIAYLLQLMPQSPQQSIEVHPNFRQASALRASRAERAQSGSLAISSVKIYIAQEEVLHDPAVSIVGRATALHTAKQNLQRPPHETHEVLWFHCSTGISSTIRNVVVFAWYGFRPCWLKPSLLQMTFLTRYLRVTNSWPWRVVRLLSIRFSRKLVLTRSSWPPRPGEAACTTGDVDWAGAAAVSSIDVGLRFDECVNDSLMPVLRCDVEWRESVQCLKIDISLRTNQQIHDVNMSILHRYVQWRTSAAALSSLRTERCCPTTQASCSGEILAPLNSQNSSTLMAQFRHRSIILNSPASMANKKSRAVSSCLSSQCRWSGVAASCIGPLSEGSTRCKPESPNSLTQPPTDEARLAAARPQQQKLALLCLCQPLLQSVLLALLGPPFAASSIATATCRASRRRQRVSRCLCRSSVSFEFSSCSPTSSSAASVVAASELPSASLGSSAATSGRPARSGESSRHRQLPAPRPAAPASRSPAAAALDASPPPPLPSSYPPPSAKRRGRPRGENSSTRAFARRSSLRPDMRSTSVLIITQHHGFILTENLSPVPPRLILAMLSMNLTALRCNSSDDSRAKLRSLILADFDFPALTDLDFGITNAATWPSPQASTATARMPLNVATRLLRSSLNARPSTSRARCIVWAASARTSCWWTASSSDCSSVSAVGGVTPASSAREGARLLSRANCTTLCVTVENSLPKQKAYAPPPINLNARQGWWEVCTLYLPLAAADPTLSRKSTQGTRPRVCSRQTLGLLDRLGSGAGDPIQWLRPNLGMRVWLANLQAVVLPNLEGQSLRVLVEALGNGRQRGQQQLKDQHDAAIWRSVLRSWSRTQDGSGYDVQLDSIVSFVVVTFLLFDNILLGCWMGSFIGFFARLTRQVRGVDLGVDFFCASFNQTLNCGDDAGHEHQAQDAEDEVQQRGDNFGHPAFVFPALAGLDSLLRGFDSLGDAAEQDGEQRDADQRVHAAEGLAAGCRRRQIAVADGGDDGHAEEHGAGIVPLRRRGHHRAVGAEAVAGLVGVQDLGEESRQVARIDAGVLSCSGVTGTLAAMPLPSKSRVYADANQVRERQYWDYEVLVIEWGNQDDYQIVRKLGRGKYSEVFEGINVAANEKIVIKVLKPVKKKKIKREIKILENLKGGVNIIGLQGIVKDPVSRTPALIFEHVNNADFKQLYQTLTDYDIRFYLFELLKALDYCHSKGIMHRDVKPHNVMIDHEHRKEYNVRVASRYFKGPELLLDYQKEPFFHGHDNYDQLVRIAKVLGTDELFAYIRKYQMALDARFNDILAKHSRKRWERFVHTANQHLVSAEAIDFLDRLLRYDHAERLTAREAMEHPYFTPIVRDQGGMPPANSSALAPDGTAGSAGATGIGGSSAGDVAAEIRDEMRAESLASRGASLPAGSEWGSIGPAFSGQRGPVEIIASAICCLLSADLFCYLSEWKSRSADFILAEFGLAKLNASGCFCSLALRLSSRAREAVNKANKLARLPRVGFPAAPIAAIRVNPRPASRIRPPARGLTMSLEKCIWHRLGLTAFFLIVKKMMKHPWSALRSLEAADDGKCQMNQK</sequence>
<dbReference type="PROSITE" id="PS00107">
    <property type="entry name" value="PROTEIN_KINASE_ATP"/>
    <property type="match status" value="1"/>
</dbReference>
<evidence type="ECO:0000313" key="13">
    <source>
        <dbReference type="Proteomes" id="UP000095280"/>
    </source>
</evidence>
<dbReference type="SMART" id="SM00220">
    <property type="entry name" value="S_TKc"/>
    <property type="match status" value="1"/>
</dbReference>
<feature type="region of interest" description="Disordered" evidence="10">
    <location>
        <begin position="1714"/>
        <end position="1734"/>
    </location>
</feature>
<dbReference type="Pfam" id="PF00069">
    <property type="entry name" value="Pkinase"/>
    <property type="match status" value="1"/>
</dbReference>
<dbReference type="GO" id="GO:0005829">
    <property type="term" value="C:cytosol"/>
    <property type="evidence" value="ECO:0007669"/>
    <property type="project" value="TreeGrafter"/>
</dbReference>
<evidence type="ECO:0000256" key="3">
    <source>
        <dbReference type="ARBA" id="ARBA00022679"/>
    </source>
</evidence>